<keyword evidence="4" id="KW-0238">DNA-binding</keyword>
<dbReference type="Pfam" id="PF00172">
    <property type="entry name" value="Zn_clus"/>
    <property type="match status" value="1"/>
</dbReference>
<comment type="subcellular location">
    <subcellularLocation>
        <location evidence="1">Nucleus</location>
    </subcellularLocation>
</comment>
<dbReference type="GO" id="GO:0000976">
    <property type="term" value="F:transcription cis-regulatory region binding"/>
    <property type="evidence" value="ECO:0007669"/>
    <property type="project" value="TreeGrafter"/>
</dbReference>
<evidence type="ECO:0000256" key="5">
    <source>
        <dbReference type="ARBA" id="ARBA00023163"/>
    </source>
</evidence>
<feature type="region of interest" description="Disordered" evidence="7">
    <location>
        <begin position="1"/>
        <end position="33"/>
    </location>
</feature>
<dbReference type="SMART" id="SM00066">
    <property type="entry name" value="GAL4"/>
    <property type="match status" value="1"/>
</dbReference>
<dbReference type="HOGENOM" id="CLU_011003_0_1_1"/>
<gene>
    <name evidence="9" type="ORF">PDE_01570</name>
</gene>
<evidence type="ECO:0000259" key="8">
    <source>
        <dbReference type="PROSITE" id="PS50048"/>
    </source>
</evidence>
<dbReference type="InterPro" id="IPR051089">
    <property type="entry name" value="prtT"/>
</dbReference>
<keyword evidence="6" id="KW-0539">Nucleus</keyword>
<dbReference type="eggNOG" id="ENOG502QW6D">
    <property type="taxonomic scope" value="Eukaryota"/>
</dbReference>
<evidence type="ECO:0000256" key="3">
    <source>
        <dbReference type="ARBA" id="ARBA00023015"/>
    </source>
</evidence>
<keyword evidence="2" id="KW-0479">Metal-binding</keyword>
<dbReference type="Gene3D" id="4.10.240.10">
    <property type="entry name" value="Zn(2)-C6 fungal-type DNA-binding domain"/>
    <property type="match status" value="1"/>
</dbReference>
<evidence type="ECO:0000313" key="10">
    <source>
        <dbReference type="Proteomes" id="UP000019376"/>
    </source>
</evidence>
<keyword evidence="5" id="KW-0804">Transcription</keyword>
<dbReference type="GO" id="GO:0005634">
    <property type="term" value="C:nucleus"/>
    <property type="evidence" value="ECO:0007669"/>
    <property type="project" value="UniProtKB-SubCell"/>
</dbReference>
<proteinExistence type="predicted"/>
<evidence type="ECO:0000256" key="7">
    <source>
        <dbReference type="SAM" id="MobiDB-lite"/>
    </source>
</evidence>
<keyword evidence="10" id="KW-1185">Reference proteome</keyword>
<dbReference type="GO" id="GO:0000981">
    <property type="term" value="F:DNA-binding transcription factor activity, RNA polymerase II-specific"/>
    <property type="evidence" value="ECO:0007669"/>
    <property type="project" value="InterPro"/>
</dbReference>
<feature type="region of interest" description="Disordered" evidence="7">
    <location>
        <begin position="121"/>
        <end position="178"/>
    </location>
</feature>
<evidence type="ECO:0000256" key="4">
    <source>
        <dbReference type="ARBA" id="ARBA00023125"/>
    </source>
</evidence>
<accession>S8AXH4</accession>
<feature type="domain" description="Zn(2)-C6 fungal-type" evidence="8">
    <location>
        <begin position="44"/>
        <end position="76"/>
    </location>
</feature>
<evidence type="ECO:0000256" key="1">
    <source>
        <dbReference type="ARBA" id="ARBA00004123"/>
    </source>
</evidence>
<keyword evidence="3" id="KW-0805">Transcription regulation</keyword>
<name>S8AXH4_PENO1</name>
<evidence type="ECO:0000256" key="2">
    <source>
        <dbReference type="ARBA" id="ARBA00022723"/>
    </source>
</evidence>
<dbReference type="GO" id="GO:0006351">
    <property type="term" value="P:DNA-templated transcription"/>
    <property type="evidence" value="ECO:0007669"/>
    <property type="project" value="InterPro"/>
</dbReference>
<reference evidence="9 10" key="1">
    <citation type="journal article" date="2013" name="PLoS ONE">
        <title>Genomic and secretomic analyses reveal unique features of the lignocellulolytic enzyme system of Penicillium decumbens.</title>
        <authorList>
            <person name="Liu G."/>
            <person name="Zhang L."/>
            <person name="Wei X."/>
            <person name="Zou G."/>
            <person name="Qin Y."/>
            <person name="Ma L."/>
            <person name="Li J."/>
            <person name="Zheng H."/>
            <person name="Wang S."/>
            <person name="Wang C."/>
            <person name="Xun L."/>
            <person name="Zhao G.-P."/>
            <person name="Zhou Z."/>
            <person name="Qu Y."/>
        </authorList>
    </citation>
    <scope>NUCLEOTIDE SEQUENCE [LARGE SCALE GENOMIC DNA]</scope>
    <source>
        <strain evidence="10">114-2 / CGMCC 5302</strain>
    </source>
</reference>
<dbReference type="InterPro" id="IPR007219">
    <property type="entry name" value="XnlR_reg_dom"/>
</dbReference>
<dbReference type="InterPro" id="IPR001138">
    <property type="entry name" value="Zn2Cys6_DnaBD"/>
</dbReference>
<protein>
    <recommendedName>
        <fullName evidence="8">Zn(2)-C6 fungal-type domain-containing protein</fullName>
    </recommendedName>
</protein>
<evidence type="ECO:0000313" key="9">
    <source>
        <dbReference type="EMBL" id="EPS26632.1"/>
    </source>
</evidence>
<dbReference type="STRING" id="933388.S8AXH4"/>
<dbReference type="PROSITE" id="PS00463">
    <property type="entry name" value="ZN2_CY6_FUNGAL_1"/>
    <property type="match status" value="1"/>
</dbReference>
<dbReference type="PROSITE" id="PS50048">
    <property type="entry name" value="ZN2_CY6_FUNGAL_2"/>
    <property type="match status" value="1"/>
</dbReference>
<dbReference type="Proteomes" id="UP000019376">
    <property type="component" value="Unassembled WGS sequence"/>
</dbReference>
<sequence length="737" mass="82243">MKQNRTQFDPDGGASPPSPTGGGEFSSEEHRQMHIPKISRRIRACTECKKHKVRCDMKTGESVCTRCRRMGLDCIVNKSLQTLLEDEADWKSMIEFAMTDLLRKAQLPELSYYQTAGGAIETPSRKRGRQDSTVSPEETGHYSGHCRKKSSADITPGRSAGSVSSYHAKAQQQPQYKIDHEETGETSLVTAPMGSLYEVTQLSENKGTSPTEEHMPGQALVTDFISRGVVDISEAEELFHHFDQVLNRYLWDGACLTHKDLTSARRSSSMLSAAILAVTALHLPSKERTFDTCYTEFAKLASESMLGNHHNLDDIRALCIGAFWLADVSWKLSGYAVRIATERNIHQFFRRAVQGSHEHLEQARLWYLLYTLEHHFSIAYGRPPIIHEDPAITQHNTLTSSPTISQCDLRLHSQVDLFIILTRIYFAFGPDVDLEVPESEFPRIDEYDQELGDWKSAWLPRLAGSRHVGAYPYKAVYMHYHFSRLQLNSVALRTYHSCTSSKAMSPERRKLANIAIESAIATLQVVLDERDIQRALVGVPLYLHSMITFAAVFLMKIAVKSCSTGPNHANNGQSTSISSAGLVIDIPYVRVIVGRIVEVMVSCSQRASERHLSHHIARGLQKMLAGLEEWEKRNGCQSSGGPMSHSERPSLFKPVIIPGAQILGERDTIVTHPTPLLGVAPLSAERSNGFDTSMSSTKHDSGLSEGSMDPMMADLWGFDEEYFPTGVFDFLQSQMPA</sequence>
<dbReference type="AlphaFoldDB" id="S8AXH4"/>
<dbReference type="PANTHER" id="PTHR31845">
    <property type="entry name" value="FINGER DOMAIN PROTEIN, PUTATIVE-RELATED"/>
    <property type="match status" value="1"/>
</dbReference>
<dbReference type="PANTHER" id="PTHR31845:SF17">
    <property type="entry name" value="ZN(II)2CYS6 TRANSCRIPTION FACTOR (EUROFUNG)"/>
    <property type="match status" value="1"/>
</dbReference>
<evidence type="ECO:0000256" key="6">
    <source>
        <dbReference type="ARBA" id="ARBA00023242"/>
    </source>
</evidence>
<dbReference type="SMART" id="SM00906">
    <property type="entry name" value="Fungal_trans"/>
    <property type="match status" value="1"/>
</dbReference>
<dbReference type="InterPro" id="IPR036864">
    <property type="entry name" value="Zn2-C6_fun-type_DNA-bd_sf"/>
</dbReference>
<dbReference type="SUPFAM" id="SSF57701">
    <property type="entry name" value="Zn2/Cys6 DNA-binding domain"/>
    <property type="match status" value="1"/>
</dbReference>
<dbReference type="PhylomeDB" id="S8AXH4"/>
<dbReference type="OrthoDB" id="4060227at2759"/>
<organism evidence="9 10">
    <name type="scientific">Penicillium oxalicum (strain 114-2 / CGMCC 5302)</name>
    <name type="common">Penicillium decumbens</name>
    <dbReference type="NCBI Taxonomy" id="933388"/>
    <lineage>
        <taxon>Eukaryota</taxon>
        <taxon>Fungi</taxon>
        <taxon>Dikarya</taxon>
        <taxon>Ascomycota</taxon>
        <taxon>Pezizomycotina</taxon>
        <taxon>Eurotiomycetes</taxon>
        <taxon>Eurotiomycetidae</taxon>
        <taxon>Eurotiales</taxon>
        <taxon>Aspergillaceae</taxon>
        <taxon>Penicillium</taxon>
    </lineage>
</organism>
<feature type="compositionally biased region" description="Polar residues" evidence="7">
    <location>
        <begin position="161"/>
        <end position="175"/>
    </location>
</feature>
<dbReference type="CDD" id="cd00067">
    <property type="entry name" value="GAL4"/>
    <property type="match status" value="1"/>
</dbReference>
<dbReference type="EMBL" id="KB644409">
    <property type="protein sequence ID" value="EPS26632.1"/>
    <property type="molecule type" value="Genomic_DNA"/>
</dbReference>
<dbReference type="GO" id="GO:0008270">
    <property type="term" value="F:zinc ion binding"/>
    <property type="evidence" value="ECO:0007669"/>
    <property type="project" value="InterPro"/>
</dbReference>
<dbReference type="CDD" id="cd12148">
    <property type="entry name" value="fungal_TF_MHR"/>
    <property type="match status" value="1"/>
</dbReference>